<dbReference type="GO" id="GO:0005886">
    <property type="term" value="C:plasma membrane"/>
    <property type="evidence" value="ECO:0007669"/>
    <property type="project" value="UniProtKB-SubCell"/>
</dbReference>
<dbReference type="Pfam" id="PF01312">
    <property type="entry name" value="Bac_export_2"/>
    <property type="match status" value="1"/>
</dbReference>
<evidence type="ECO:0000256" key="2">
    <source>
        <dbReference type="ARBA" id="ARBA00010690"/>
    </source>
</evidence>
<gene>
    <name evidence="12 13" type="primary">flhB</name>
    <name evidence="13" type="ORF">PBV87_14015</name>
</gene>
<feature type="transmembrane region" description="Helical" evidence="12">
    <location>
        <begin position="154"/>
        <end position="172"/>
    </location>
</feature>
<organism evidence="13 14">
    <name type="scientific">Holtiella tumoricola</name>
    <dbReference type="NCBI Taxonomy" id="3018743"/>
    <lineage>
        <taxon>Bacteria</taxon>
        <taxon>Bacillati</taxon>
        <taxon>Bacillota</taxon>
        <taxon>Clostridia</taxon>
        <taxon>Lachnospirales</taxon>
        <taxon>Cellulosilyticaceae</taxon>
        <taxon>Holtiella</taxon>
    </lineage>
</organism>
<protein>
    <recommendedName>
        <fullName evidence="3 12">Flagellar biosynthetic protein FlhB</fullName>
    </recommendedName>
</protein>
<evidence type="ECO:0000256" key="9">
    <source>
        <dbReference type="ARBA" id="ARBA00022989"/>
    </source>
</evidence>
<keyword evidence="9 12" id="KW-1133">Transmembrane helix</keyword>
<dbReference type="Gene3D" id="6.10.250.2080">
    <property type="match status" value="1"/>
</dbReference>
<dbReference type="Gene3D" id="3.40.1690.10">
    <property type="entry name" value="secretion proteins EscU"/>
    <property type="match status" value="1"/>
</dbReference>
<evidence type="ECO:0000313" key="14">
    <source>
        <dbReference type="Proteomes" id="UP001169242"/>
    </source>
</evidence>
<feature type="transmembrane region" description="Helical" evidence="12">
    <location>
        <begin position="197"/>
        <end position="219"/>
    </location>
</feature>
<keyword evidence="7 12" id="KW-1005">Bacterial flagellum biogenesis</keyword>
<evidence type="ECO:0000256" key="1">
    <source>
        <dbReference type="ARBA" id="ARBA00004651"/>
    </source>
</evidence>
<evidence type="ECO:0000256" key="5">
    <source>
        <dbReference type="ARBA" id="ARBA00022475"/>
    </source>
</evidence>
<dbReference type="InterPro" id="IPR006135">
    <property type="entry name" value="T3SS_substrate_exporter"/>
</dbReference>
<dbReference type="InterPro" id="IPR006136">
    <property type="entry name" value="FlhB"/>
</dbReference>
<keyword evidence="13" id="KW-0282">Flagellum</keyword>
<sequence>MNLDLQFFGAESDGRTEKATPKKREDARKKGQVAKSTELNTAFLLLAFFAGMKFLGDYYMNQFNQGLTKSFTAIPELLQNFEGSSLLKVIGQGIIQIIIISGPLWLLLFVAALVVSIGQVGYKPTFKPLAPKFNKMNPLNGLKRIVSKDMLVELLKSIAKVIFLGSIFLMVIKDEINVFYKFYDMTMMQILTNTAGVLLKVGFYVGGAFIFVAIVDYGYQKYKHEDSLKMTKQEIKDEYKQAEGDPQVKGKIKQKMREMSMKRMMQSIPEADVIITNPTHFAIAIQYDPEKNVAPIVVAKGVDYVAAKIKEKAKEHHVEIVENRPLARALYYTVDLGQQIPAELYNAVAEVLAFVYSLDKQKKSRRKN</sequence>
<dbReference type="FunFam" id="3.40.1690.10:FF:000001">
    <property type="entry name" value="Flagellar biosynthetic protein FlhB"/>
    <property type="match status" value="1"/>
</dbReference>
<feature type="transmembrane region" description="Helical" evidence="12">
    <location>
        <begin position="39"/>
        <end position="60"/>
    </location>
</feature>
<dbReference type="SUPFAM" id="SSF160544">
    <property type="entry name" value="EscU C-terminal domain-like"/>
    <property type="match status" value="1"/>
</dbReference>
<keyword evidence="13" id="KW-0969">Cilium</keyword>
<evidence type="ECO:0000256" key="4">
    <source>
        <dbReference type="ARBA" id="ARBA00022448"/>
    </source>
</evidence>
<evidence type="ECO:0000256" key="8">
    <source>
        <dbReference type="ARBA" id="ARBA00022927"/>
    </source>
</evidence>
<reference evidence="13" key="1">
    <citation type="journal article" date="2023" name="Int. J. Syst. Evol. Microbiol.">
        <title>&lt;i&gt;Holtiella tumoricola&lt;/i&gt; gen. nov. sp. nov., isolated from a human clinical sample.</title>
        <authorList>
            <person name="Allen-Vercoe E."/>
            <person name="Daigneault M.C."/>
            <person name="Vancuren S.J."/>
            <person name="Cochrane K."/>
            <person name="O'Neal L.L."/>
            <person name="Sankaranarayanan K."/>
            <person name="Lawson P.A."/>
        </authorList>
    </citation>
    <scope>NUCLEOTIDE SEQUENCE</scope>
    <source>
        <strain evidence="13">CC70A</strain>
    </source>
</reference>
<keyword evidence="6 12" id="KW-0812">Transmembrane</keyword>
<dbReference type="PRINTS" id="PR00950">
    <property type="entry name" value="TYPE3IMSPROT"/>
</dbReference>
<comment type="similarity">
    <text evidence="2 12">Belongs to the type III secretion exporter family.</text>
</comment>
<accession>A0AA42J1K5</accession>
<comment type="caution">
    <text evidence="13">The sequence shown here is derived from an EMBL/GenBank/DDBJ whole genome shotgun (WGS) entry which is preliminary data.</text>
</comment>
<keyword evidence="14" id="KW-1185">Reference proteome</keyword>
<dbReference type="GO" id="GO:0009306">
    <property type="term" value="P:protein secretion"/>
    <property type="evidence" value="ECO:0007669"/>
    <property type="project" value="InterPro"/>
</dbReference>
<dbReference type="AlphaFoldDB" id="A0AA42J1K5"/>
<keyword evidence="4 12" id="KW-0813">Transport</keyword>
<keyword evidence="10 12" id="KW-0472">Membrane</keyword>
<dbReference type="Proteomes" id="UP001169242">
    <property type="component" value="Unassembled WGS sequence"/>
</dbReference>
<keyword evidence="5 12" id="KW-1003">Cell membrane</keyword>
<keyword evidence="8 12" id="KW-0653">Protein transport</keyword>
<name>A0AA42J1K5_9FIRM</name>
<dbReference type="GO" id="GO:0044780">
    <property type="term" value="P:bacterial-type flagellum assembly"/>
    <property type="evidence" value="ECO:0007669"/>
    <property type="project" value="InterPro"/>
</dbReference>
<evidence type="ECO:0000256" key="11">
    <source>
        <dbReference type="ARBA" id="ARBA00023225"/>
    </source>
</evidence>
<dbReference type="NCBIfam" id="TIGR00328">
    <property type="entry name" value="flhB"/>
    <property type="match status" value="1"/>
</dbReference>
<proteinExistence type="inferred from homology"/>
<feature type="transmembrane region" description="Helical" evidence="12">
    <location>
        <begin position="94"/>
        <end position="117"/>
    </location>
</feature>
<evidence type="ECO:0000256" key="3">
    <source>
        <dbReference type="ARBA" id="ARBA00021622"/>
    </source>
</evidence>
<evidence type="ECO:0000256" key="6">
    <source>
        <dbReference type="ARBA" id="ARBA00022692"/>
    </source>
</evidence>
<evidence type="ECO:0000256" key="10">
    <source>
        <dbReference type="ARBA" id="ARBA00023136"/>
    </source>
</evidence>
<keyword evidence="11 12" id="KW-1006">Bacterial flagellum protein export</keyword>
<keyword evidence="13" id="KW-0966">Cell projection</keyword>
<comment type="subcellular location">
    <subcellularLocation>
        <location evidence="1">Cell membrane</location>
        <topology evidence="1">Multi-pass membrane protein</topology>
    </subcellularLocation>
</comment>
<comment type="function">
    <text evidence="12">Required for formation of the rod structure in the basal body of the flagellar apparatus. Together with FliI and FliH, may constitute the export apparatus of flagellin.</text>
</comment>
<evidence type="ECO:0000256" key="7">
    <source>
        <dbReference type="ARBA" id="ARBA00022795"/>
    </source>
</evidence>
<dbReference type="RefSeq" id="WP_242847657.1">
    <property type="nucleotide sequence ID" value="NZ_JAQIFT010000049.1"/>
</dbReference>
<evidence type="ECO:0000256" key="12">
    <source>
        <dbReference type="RuleBase" id="RU364091"/>
    </source>
</evidence>
<dbReference type="EMBL" id="JAQIFT010000049">
    <property type="protein sequence ID" value="MDA3732604.1"/>
    <property type="molecule type" value="Genomic_DNA"/>
</dbReference>
<dbReference type="PANTHER" id="PTHR30531">
    <property type="entry name" value="FLAGELLAR BIOSYNTHETIC PROTEIN FLHB"/>
    <property type="match status" value="1"/>
</dbReference>
<evidence type="ECO:0000313" key="13">
    <source>
        <dbReference type="EMBL" id="MDA3732604.1"/>
    </source>
</evidence>
<dbReference type="InterPro" id="IPR029025">
    <property type="entry name" value="T3SS_substrate_exporter_C"/>
</dbReference>
<dbReference type="PANTHER" id="PTHR30531:SF12">
    <property type="entry name" value="FLAGELLAR BIOSYNTHETIC PROTEIN FLHB"/>
    <property type="match status" value="1"/>
</dbReference>